<comment type="pathway">
    <text evidence="2">Cell wall biogenesis; peptidoglycan biosynthesis.</text>
</comment>
<reference evidence="22" key="1">
    <citation type="submission" date="2022-01" db="EMBL/GenBank/DDBJ databases">
        <authorList>
            <person name="Jo J.-H."/>
            <person name="Im W.-T."/>
        </authorList>
    </citation>
    <scope>NUCLEOTIDE SEQUENCE</scope>
    <source>
        <strain evidence="22">NA20</strain>
    </source>
</reference>
<evidence type="ECO:0000256" key="15">
    <source>
        <dbReference type="ARBA" id="ARBA00023316"/>
    </source>
</evidence>
<evidence type="ECO:0000256" key="10">
    <source>
        <dbReference type="ARBA" id="ARBA00022801"/>
    </source>
</evidence>
<evidence type="ECO:0000256" key="14">
    <source>
        <dbReference type="ARBA" id="ARBA00023268"/>
    </source>
</evidence>
<evidence type="ECO:0000256" key="16">
    <source>
        <dbReference type="ARBA" id="ARBA00034000"/>
    </source>
</evidence>
<evidence type="ECO:0000256" key="7">
    <source>
        <dbReference type="ARBA" id="ARBA00022670"/>
    </source>
</evidence>
<dbReference type="Pfam" id="PF00912">
    <property type="entry name" value="Transgly"/>
    <property type="match status" value="1"/>
</dbReference>
<keyword evidence="10" id="KW-0378">Hydrolase</keyword>
<dbReference type="PANTHER" id="PTHR32282:SF11">
    <property type="entry name" value="PENICILLIN-BINDING PROTEIN 1B"/>
    <property type="match status" value="1"/>
</dbReference>
<dbReference type="SUPFAM" id="SSF56601">
    <property type="entry name" value="beta-lactamase/transpeptidase-like"/>
    <property type="match status" value="1"/>
</dbReference>
<dbReference type="InterPro" id="IPR012338">
    <property type="entry name" value="Beta-lactam/transpept-like"/>
</dbReference>
<comment type="catalytic activity">
    <reaction evidence="17">
        <text>[GlcNAc-(1-&gt;4)-Mur2Ac(oyl-L-Ala-gamma-D-Glu-L-Lys-D-Ala-D-Ala)](n)-di-trans,octa-cis-undecaprenyl diphosphate + beta-D-GlcNAc-(1-&gt;4)-Mur2Ac(oyl-L-Ala-gamma-D-Glu-L-Lys-D-Ala-D-Ala)-di-trans,octa-cis-undecaprenyl diphosphate = [GlcNAc-(1-&gt;4)-Mur2Ac(oyl-L-Ala-gamma-D-Glu-L-Lys-D-Ala-D-Ala)](n+1)-di-trans,octa-cis-undecaprenyl diphosphate + di-trans,octa-cis-undecaprenyl diphosphate + H(+)</text>
        <dbReference type="Rhea" id="RHEA:23708"/>
        <dbReference type="Rhea" id="RHEA-COMP:9602"/>
        <dbReference type="Rhea" id="RHEA-COMP:9603"/>
        <dbReference type="ChEBI" id="CHEBI:15378"/>
        <dbReference type="ChEBI" id="CHEBI:58405"/>
        <dbReference type="ChEBI" id="CHEBI:60033"/>
        <dbReference type="ChEBI" id="CHEBI:78435"/>
        <dbReference type="EC" id="2.4.99.28"/>
    </reaction>
</comment>
<evidence type="ECO:0000256" key="19">
    <source>
        <dbReference type="SAM" id="Phobius"/>
    </source>
</evidence>
<evidence type="ECO:0000256" key="8">
    <source>
        <dbReference type="ARBA" id="ARBA00022676"/>
    </source>
</evidence>
<evidence type="ECO:0000259" key="20">
    <source>
        <dbReference type="Pfam" id="PF00905"/>
    </source>
</evidence>
<dbReference type="PANTHER" id="PTHR32282">
    <property type="entry name" value="BINDING PROTEIN TRANSPEPTIDASE, PUTATIVE-RELATED"/>
    <property type="match status" value="1"/>
</dbReference>
<evidence type="ECO:0000313" key="22">
    <source>
        <dbReference type="EMBL" id="MCG2615576.1"/>
    </source>
</evidence>
<keyword evidence="5" id="KW-1003">Cell membrane</keyword>
<dbReference type="InterPro" id="IPR036950">
    <property type="entry name" value="PBP_transglycosylase"/>
</dbReference>
<keyword evidence="6" id="KW-0121">Carboxypeptidase</keyword>
<feature type="region of interest" description="Disordered" evidence="18">
    <location>
        <begin position="728"/>
        <end position="807"/>
    </location>
</feature>
<comment type="catalytic activity">
    <reaction evidence="16">
        <text>Preferential cleavage: (Ac)2-L-Lys-D-Ala-|-D-Ala. Also transpeptidation of peptidyl-alanyl moieties that are N-acyl substituents of D-alanine.</text>
        <dbReference type="EC" id="3.4.16.4"/>
    </reaction>
</comment>
<keyword evidence="7" id="KW-0645">Protease</keyword>
<evidence type="ECO:0000259" key="21">
    <source>
        <dbReference type="Pfam" id="PF00912"/>
    </source>
</evidence>
<dbReference type="Proteomes" id="UP001165367">
    <property type="component" value="Unassembled WGS sequence"/>
</dbReference>
<dbReference type="InterPro" id="IPR023346">
    <property type="entry name" value="Lysozyme-like_dom_sf"/>
</dbReference>
<keyword evidence="23" id="KW-1185">Reference proteome</keyword>
<dbReference type="Gene3D" id="1.10.3810.10">
    <property type="entry name" value="Biosynthetic peptidoglycan transglycosylase-like"/>
    <property type="match status" value="1"/>
</dbReference>
<keyword evidence="13 19" id="KW-0472">Membrane</keyword>
<dbReference type="InterPro" id="IPR001460">
    <property type="entry name" value="PCN-bd_Tpept"/>
</dbReference>
<dbReference type="Pfam" id="PF00905">
    <property type="entry name" value="Transpeptidase"/>
    <property type="match status" value="1"/>
</dbReference>
<comment type="similarity">
    <text evidence="3">In the C-terminal section; belongs to the transpeptidase family.</text>
</comment>
<comment type="subcellular location">
    <subcellularLocation>
        <location evidence="1">Cell membrane</location>
    </subcellularLocation>
</comment>
<keyword evidence="9" id="KW-0808">Transferase</keyword>
<name>A0ABS9KTC4_9BACT</name>
<evidence type="ECO:0000256" key="18">
    <source>
        <dbReference type="SAM" id="MobiDB-lite"/>
    </source>
</evidence>
<evidence type="ECO:0000256" key="11">
    <source>
        <dbReference type="ARBA" id="ARBA00022960"/>
    </source>
</evidence>
<dbReference type="SUPFAM" id="SSF53955">
    <property type="entry name" value="Lysozyme-like"/>
    <property type="match status" value="1"/>
</dbReference>
<evidence type="ECO:0000256" key="17">
    <source>
        <dbReference type="ARBA" id="ARBA00049902"/>
    </source>
</evidence>
<dbReference type="InterPro" id="IPR001264">
    <property type="entry name" value="Glyco_trans_51"/>
</dbReference>
<evidence type="ECO:0000256" key="6">
    <source>
        <dbReference type="ARBA" id="ARBA00022645"/>
    </source>
</evidence>
<evidence type="ECO:0000256" key="4">
    <source>
        <dbReference type="ARBA" id="ARBA00007739"/>
    </source>
</evidence>
<feature type="compositionally biased region" description="Basic and acidic residues" evidence="18">
    <location>
        <begin position="752"/>
        <end position="772"/>
    </location>
</feature>
<accession>A0ABS9KTC4</accession>
<feature type="transmembrane region" description="Helical" evidence="19">
    <location>
        <begin position="7"/>
        <end position="31"/>
    </location>
</feature>
<dbReference type="Gene3D" id="3.40.710.10">
    <property type="entry name" value="DD-peptidase/beta-lactamase superfamily"/>
    <property type="match status" value="2"/>
</dbReference>
<keyword evidence="8" id="KW-0328">Glycosyltransferase</keyword>
<feature type="domain" description="Glycosyl transferase family 51" evidence="21">
    <location>
        <begin position="56"/>
        <end position="232"/>
    </location>
</feature>
<dbReference type="InterPro" id="IPR050396">
    <property type="entry name" value="Glycosyltr_51/Transpeptidase"/>
</dbReference>
<keyword evidence="15" id="KW-0961">Cell wall biogenesis/degradation</keyword>
<comment type="caution">
    <text evidence="22">The sequence shown here is derived from an EMBL/GenBank/DDBJ whole genome shotgun (WGS) entry which is preliminary data.</text>
</comment>
<proteinExistence type="inferred from homology"/>
<evidence type="ECO:0000256" key="2">
    <source>
        <dbReference type="ARBA" id="ARBA00004752"/>
    </source>
</evidence>
<keyword evidence="14" id="KW-0511">Multifunctional enzyme</keyword>
<comment type="similarity">
    <text evidence="4">In the N-terminal section; belongs to the glycosyltransferase 51 family.</text>
</comment>
<evidence type="ECO:0000256" key="1">
    <source>
        <dbReference type="ARBA" id="ARBA00004236"/>
    </source>
</evidence>
<evidence type="ECO:0000256" key="12">
    <source>
        <dbReference type="ARBA" id="ARBA00022984"/>
    </source>
</evidence>
<evidence type="ECO:0000256" key="9">
    <source>
        <dbReference type="ARBA" id="ARBA00022679"/>
    </source>
</evidence>
<keyword evidence="19" id="KW-0812">Transmembrane</keyword>
<protein>
    <submittedName>
        <fullName evidence="22">Transglycosylase domain-containing protein</fullName>
    </submittedName>
</protein>
<evidence type="ECO:0000313" key="23">
    <source>
        <dbReference type="Proteomes" id="UP001165367"/>
    </source>
</evidence>
<evidence type="ECO:0000256" key="13">
    <source>
        <dbReference type="ARBA" id="ARBA00023136"/>
    </source>
</evidence>
<feature type="domain" description="Penicillin-binding protein transpeptidase" evidence="20">
    <location>
        <begin position="410"/>
        <end position="652"/>
    </location>
</feature>
<organism evidence="22 23">
    <name type="scientific">Terrimonas ginsenosidimutans</name>
    <dbReference type="NCBI Taxonomy" id="2908004"/>
    <lineage>
        <taxon>Bacteria</taxon>
        <taxon>Pseudomonadati</taxon>
        <taxon>Bacteroidota</taxon>
        <taxon>Chitinophagia</taxon>
        <taxon>Chitinophagales</taxon>
        <taxon>Chitinophagaceae</taxon>
        <taxon>Terrimonas</taxon>
    </lineage>
</organism>
<dbReference type="EMBL" id="JAKLTR010000009">
    <property type="protein sequence ID" value="MCG2615576.1"/>
    <property type="molecule type" value="Genomic_DNA"/>
</dbReference>
<evidence type="ECO:0000256" key="3">
    <source>
        <dbReference type="ARBA" id="ARBA00007090"/>
    </source>
</evidence>
<feature type="compositionally biased region" description="Basic and acidic residues" evidence="18">
    <location>
        <begin position="798"/>
        <end position="807"/>
    </location>
</feature>
<evidence type="ECO:0000256" key="5">
    <source>
        <dbReference type="ARBA" id="ARBA00022475"/>
    </source>
</evidence>
<gene>
    <name evidence="22" type="ORF">LZZ85_14845</name>
</gene>
<keyword evidence="19" id="KW-1133">Transmembrane helix</keyword>
<keyword evidence="11" id="KW-0133">Cell shape</keyword>
<sequence length="807" mass="90618">MKRSVRIFWYIFLGGFGTLVLLILLANFGVFGKMPSLQELENPSIQQASEVYAIDGTLMGKYYTERGNRSNVKYRDISPNVINALVATEDERFYDHAGIDTRSTLRAIFTAGRQGGGSTITQQLAKALLGQGSKNALNRSVEKIKEWIIAIKLERNFTKEEIITLYLNAVPFGDNIYGIRNAARTFFQKEPDRLAVEEAAVLIGMLKANYTYNPMRNPKAALDRRNVVLGQMVANKKISEADGARLKGTPIKLNYRKLDENNGYAPYFREVLRDEVKNTLKDIEKPDGTKYDIYKDGLKIYTTINPRMQEYAEEAVASHMPTLQKALMAQAKLKNGTIWKDHENVLEASMKASDRWKNLAEDGLTDKEIKATFNKKTPMKIFAWNSNRQRDTVMTPYDSIRYHRQMLQTAFMVMDPQTGEVRAWVGGIDFKTYKLDHANMRTKRQVGSTMKPLLYTQAMEERGFTPQTEVIDQQQNFGNGQLVPATTKTCSGRVMTMASALAGSRNCATAYIMKQVGPKEFTDFLARLNIPTKIDAFPSIALGACDLSLFEMMWGYSIFGGRGFTTKPYFISRIEDRNGNVIKRFDYSVNRKEAVSEATAYNMARMMQGTVDFGTAAGLRSRLGAVEMSGKTGTTNDNADGWFMGYTPQLLGGVWIGCDDRFIRIENNLGYGGRAAMPIWEKFFQKVYADKTLGIDRDARFVQPADAHIYTNSADGEMQAETVEPGAEGVDQGVGAENDYINQPYIGPESKPVVDEDKPAKKDTTNKQDKKPSGNTKPIGSADDEPKKKKGFLNRLFGKKDKEKKNN</sequence>
<dbReference type="RefSeq" id="WP_237873477.1">
    <property type="nucleotide sequence ID" value="NZ_JAKLTR010000009.1"/>
</dbReference>
<keyword evidence="12" id="KW-0573">Peptidoglycan synthesis</keyword>